<name>A0AAV7UN44_PLEWA</name>
<evidence type="ECO:0000313" key="2">
    <source>
        <dbReference type="EMBL" id="KAJ1190096.1"/>
    </source>
</evidence>
<gene>
    <name evidence="2" type="ORF">NDU88_006835</name>
</gene>
<keyword evidence="3" id="KW-1185">Reference proteome</keyword>
<dbReference type="EMBL" id="JANPWB010000005">
    <property type="protein sequence ID" value="KAJ1190096.1"/>
    <property type="molecule type" value="Genomic_DNA"/>
</dbReference>
<dbReference type="Proteomes" id="UP001066276">
    <property type="component" value="Chromosome 3_1"/>
</dbReference>
<protein>
    <submittedName>
        <fullName evidence="2">Uncharacterized protein</fullName>
    </submittedName>
</protein>
<proteinExistence type="predicted"/>
<evidence type="ECO:0000256" key="1">
    <source>
        <dbReference type="SAM" id="MobiDB-lite"/>
    </source>
</evidence>
<accession>A0AAV7UN44</accession>
<comment type="caution">
    <text evidence="2">The sequence shown here is derived from an EMBL/GenBank/DDBJ whole genome shotgun (WGS) entry which is preliminary data.</text>
</comment>
<evidence type="ECO:0000313" key="3">
    <source>
        <dbReference type="Proteomes" id="UP001066276"/>
    </source>
</evidence>
<dbReference type="AlphaFoldDB" id="A0AAV7UN44"/>
<organism evidence="2 3">
    <name type="scientific">Pleurodeles waltl</name>
    <name type="common">Iberian ribbed newt</name>
    <dbReference type="NCBI Taxonomy" id="8319"/>
    <lineage>
        <taxon>Eukaryota</taxon>
        <taxon>Metazoa</taxon>
        <taxon>Chordata</taxon>
        <taxon>Craniata</taxon>
        <taxon>Vertebrata</taxon>
        <taxon>Euteleostomi</taxon>
        <taxon>Amphibia</taxon>
        <taxon>Batrachia</taxon>
        <taxon>Caudata</taxon>
        <taxon>Salamandroidea</taxon>
        <taxon>Salamandridae</taxon>
        <taxon>Pleurodelinae</taxon>
        <taxon>Pleurodeles</taxon>
    </lineage>
</organism>
<sequence>MLPNPWASDDRDELEDDQQRKHIGTAPSDLTPYFDLVQLLWLDKEHCRLLEEPFTKEEIAQVIYLLPGNKAHWLDGLTAAFYKEYAGILAPHLLTL</sequence>
<reference evidence="2" key="1">
    <citation type="journal article" date="2022" name="bioRxiv">
        <title>Sequencing and chromosome-scale assembly of the giantPleurodeles waltlgenome.</title>
        <authorList>
            <person name="Brown T."/>
            <person name="Elewa A."/>
            <person name="Iarovenko S."/>
            <person name="Subramanian E."/>
            <person name="Araus A.J."/>
            <person name="Petzold A."/>
            <person name="Susuki M."/>
            <person name="Suzuki K.-i.T."/>
            <person name="Hayashi T."/>
            <person name="Toyoda A."/>
            <person name="Oliveira C."/>
            <person name="Osipova E."/>
            <person name="Leigh N.D."/>
            <person name="Simon A."/>
            <person name="Yun M.H."/>
        </authorList>
    </citation>
    <scope>NUCLEOTIDE SEQUENCE</scope>
    <source>
        <strain evidence="2">20211129_DDA</strain>
        <tissue evidence="2">Liver</tissue>
    </source>
</reference>
<feature type="region of interest" description="Disordered" evidence="1">
    <location>
        <begin position="1"/>
        <end position="27"/>
    </location>
</feature>